<evidence type="ECO:0000313" key="4">
    <source>
        <dbReference type="Proteomes" id="UP001368318"/>
    </source>
</evidence>
<name>A0AAU6P1E9_9FLAO</name>
<organism evidence="2 4">
    <name type="scientific">Mangrovimonas cancribranchiae</name>
    <dbReference type="NCBI Taxonomy" id="3080055"/>
    <lineage>
        <taxon>Bacteria</taxon>
        <taxon>Pseudomonadati</taxon>
        <taxon>Bacteroidota</taxon>
        <taxon>Flavobacteriia</taxon>
        <taxon>Flavobacteriales</taxon>
        <taxon>Flavobacteriaceae</taxon>
        <taxon>Mangrovimonas</taxon>
    </lineage>
</organism>
<evidence type="ECO:0000313" key="2">
    <source>
        <dbReference type="EMBL" id="WXA03796.1"/>
    </source>
</evidence>
<dbReference type="KEGG" id="mcaa:R3L15_02685"/>
<feature type="region of interest" description="Disordered" evidence="1">
    <location>
        <begin position="121"/>
        <end position="144"/>
    </location>
</feature>
<protein>
    <submittedName>
        <fullName evidence="2">T9SS type B sorting domain-containing protein</fullName>
    </submittedName>
</protein>
<keyword evidence="4" id="KW-1185">Reference proteome</keyword>
<evidence type="ECO:0000313" key="3">
    <source>
        <dbReference type="EMBL" id="WXA13783.1"/>
    </source>
</evidence>
<proteinExistence type="predicted"/>
<dbReference type="Pfam" id="PF13585">
    <property type="entry name" value="CHU_C"/>
    <property type="match status" value="1"/>
</dbReference>
<reference evidence="2 4" key="1">
    <citation type="submission" date="2023-10" db="EMBL/GenBank/DDBJ databases">
        <title>Culture-based analysis of two novel bacteria associated with mangrove crab gills.</title>
        <authorList>
            <person name="Yang X."/>
            <person name="Garuglieri E."/>
            <person name="Van Goethem M.W."/>
            <person name="Fusi M."/>
            <person name="Marasco R."/>
            <person name="Daffonchio D.G."/>
        </authorList>
    </citation>
    <scope>NUCLEOTIDE SEQUENCE [LARGE SCALE GENOMIC DNA]</scope>
    <source>
        <strain evidence="3">UG2-1</strain>
        <strain evidence="2">UG2-2</strain>
        <strain evidence="4">UG2_2</strain>
    </source>
</reference>
<evidence type="ECO:0000256" key="1">
    <source>
        <dbReference type="SAM" id="MobiDB-lite"/>
    </source>
</evidence>
<dbReference type="EMBL" id="CP136924">
    <property type="protein sequence ID" value="WXA03796.1"/>
    <property type="molecule type" value="Genomic_DNA"/>
</dbReference>
<gene>
    <name evidence="3" type="ORF">R3L15_02685</name>
    <name evidence="2" type="ORF">R3L16_04710</name>
</gene>
<dbReference type="AlphaFoldDB" id="A0AAU6P1E9"/>
<accession>A0AAU6P1E9</accession>
<dbReference type="InterPro" id="IPR026341">
    <property type="entry name" value="T9SS_type_B"/>
</dbReference>
<dbReference type="RefSeq" id="WP_338733069.1">
    <property type="nucleotide sequence ID" value="NZ_CP136924.1"/>
</dbReference>
<sequence>MFKHLRKGIFVIFFVTFTVQSQQPTDCVDAVVVCGNSEVNLNVNGIGTQEVSGLNSCSSGENNSLWLKVTVVTDGTLAFTLTPQSTAITEDYDFFIFGPTQDCSNLGFAIRCSTTNPQAAGQGNNLTGLSTNETESSEGPGPDGNSFVSAINALAGETYFIVIDRPVGNSPFSLEWTGTAEFSSPPNNELGNPQALNLEKCDTVAPYNDGITTFDIEANTNNIIGTQTNVQVTYHETESDANIAINAITSPYNNISTLQEIYARLTNTVTGCFEIIPFNLTVNSGPNFVTPSDFEVCDNYTDGNAFNGQTTFNLTDKNEEILEGQDASSINISYHETLTQAENNTNALNNQFYNTTPNEQTIFVRIEDAANQVCFSTSPLTLRVLEVPLSNNFSLFQCDEDGVSDGITTFNLLQAVNDISNGNNNVSTTFFETFSDAENDINAITSPENYSSSAQTIFAQVKDNNSLCYSISEVILEVSTTQIQDYTAPLVCDELNSEDGLNTFDLSNYTQDIQDINGINFPIIYYETYEDALLEQNPLPSIFNNTIPYSQTIFARAENNNACYGISEVQLNIEPLPNLENDETVLYCLNTYPQTITLNSGVIGNSNTYTYSWSNGEQSESIQVNEPGTYTVTVINSMQCSKTRTITVEASNIATIDNINVVDISENNSITVITSGEGIYEYALLNEDGTVYANYQTSNTFINIEAGIYTVSIRDTKNDCGIVSENVAVIGYPKFFTPNGDGYNDKWNIKGISNIFQPNTKIKIFDRYGKLLKQINPLGEGWNGFFNGEIMPTDDYWFLVELQDGRTFRGHFTLKR</sequence>
<dbReference type="NCBIfam" id="TIGR04131">
    <property type="entry name" value="Bac_Flav_CTERM"/>
    <property type="match status" value="1"/>
</dbReference>
<dbReference type="EMBL" id="CP136925">
    <property type="protein sequence ID" value="WXA13783.1"/>
    <property type="molecule type" value="Genomic_DNA"/>
</dbReference>
<dbReference type="Proteomes" id="UP001368318">
    <property type="component" value="Chromosome"/>
</dbReference>
<feature type="compositionally biased region" description="Polar residues" evidence="1">
    <location>
        <begin position="121"/>
        <end position="134"/>
    </location>
</feature>